<feature type="region of interest" description="Disordered" evidence="8">
    <location>
        <begin position="348"/>
        <end position="395"/>
    </location>
</feature>
<feature type="transmembrane region" description="Helical" evidence="9">
    <location>
        <begin position="101"/>
        <end position="123"/>
    </location>
</feature>
<dbReference type="Pfam" id="PF01545">
    <property type="entry name" value="Cation_efflux"/>
    <property type="match status" value="1"/>
</dbReference>
<comment type="similarity">
    <text evidence="2">Belongs to the cation diffusion facilitator (CDF) transporter (TC 2.A.4) family. SLC30A subfamily.</text>
</comment>
<proteinExistence type="inferred from homology"/>
<keyword evidence="6" id="KW-0406">Ion transport</keyword>
<evidence type="ECO:0000256" key="2">
    <source>
        <dbReference type="ARBA" id="ARBA00008873"/>
    </source>
</evidence>
<dbReference type="PANTHER" id="PTHR43840">
    <property type="entry name" value="MITOCHONDRIAL METAL TRANSPORTER 1-RELATED"/>
    <property type="match status" value="1"/>
</dbReference>
<dbReference type="InterPro" id="IPR027469">
    <property type="entry name" value="Cation_efflux_TMD_sf"/>
</dbReference>
<dbReference type="PANTHER" id="PTHR43840:SF15">
    <property type="entry name" value="MITOCHONDRIAL METAL TRANSPORTER 1-RELATED"/>
    <property type="match status" value="1"/>
</dbReference>
<dbReference type="GO" id="GO:0008324">
    <property type="term" value="F:monoatomic cation transmembrane transporter activity"/>
    <property type="evidence" value="ECO:0007669"/>
    <property type="project" value="InterPro"/>
</dbReference>
<sequence length="395" mass="42120">MGHSHAHGHGGHHHHDTTYLTSKNKSDPGVRITRIGLYVNLGMAVAKGAGGYVFNSKALTADAVHALTDLVSDIMTLATISYSLKPASTRFPFGYGKIESLGALAVSGLLLSGGVMIGLQAIMALCQQLFPEIAHILSHLEIFSHGHSHHHGAEDLGPNINAAWLAGGSIIVKEWLYRATMKIAQQKRSSVLSSNAYHHRVDSLTAFVALLTISASHFLTNAQWLDPVGGLIISGMIVQAGWGNTKVALLELADVSVDDEIKKSVLEAAASALASGIGQDAEVRGVQGVKSGQNFLVDVEVAVPASWTVHDSQAVEAAVRDVVSHGVRGVKKVAVRFTPKDSNKAAFEDEFVAGKSSDSEVEGHDHDHDHGHSHDHDHDHDHSHKAANGHLQKRK</sequence>
<dbReference type="SUPFAM" id="SSF161111">
    <property type="entry name" value="Cation efflux protein transmembrane domain-like"/>
    <property type="match status" value="1"/>
</dbReference>
<dbReference type="GO" id="GO:0005739">
    <property type="term" value="C:mitochondrion"/>
    <property type="evidence" value="ECO:0007669"/>
    <property type="project" value="UniProtKB-ARBA"/>
</dbReference>
<dbReference type="NCBIfam" id="TIGR01297">
    <property type="entry name" value="CDF"/>
    <property type="match status" value="1"/>
</dbReference>
<dbReference type="GO" id="GO:0098771">
    <property type="term" value="P:inorganic ion homeostasis"/>
    <property type="evidence" value="ECO:0007669"/>
    <property type="project" value="UniProtKB-ARBA"/>
</dbReference>
<protein>
    <submittedName>
        <fullName evidence="11">Mitochondrial metal transporter 2</fullName>
    </submittedName>
</protein>
<evidence type="ECO:0000256" key="9">
    <source>
        <dbReference type="SAM" id="Phobius"/>
    </source>
</evidence>
<reference evidence="11" key="1">
    <citation type="journal article" date="2020" name="Stud. Mycol.">
        <title>101 Dothideomycetes genomes: a test case for predicting lifestyles and emergence of pathogens.</title>
        <authorList>
            <person name="Haridas S."/>
            <person name="Albert R."/>
            <person name="Binder M."/>
            <person name="Bloem J."/>
            <person name="Labutti K."/>
            <person name="Salamov A."/>
            <person name="Andreopoulos B."/>
            <person name="Baker S."/>
            <person name="Barry K."/>
            <person name="Bills G."/>
            <person name="Bluhm B."/>
            <person name="Cannon C."/>
            <person name="Castanera R."/>
            <person name="Culley D."/>
            <person name="Daum C."/>
            <person name="Ezra D."/>
            <person name="Gonzalez J."/>
            <person name="Henrissat B."/>
            <person name="Kuo A."/>
            <person name="Liang C."/>
            <person name="Lipzen A."/>
            <person name="Lutzoni F."/>
            <person name="Magnuson J."/>
            <person name="Mondo S."/>
            <person name="Nolan M."/>
            <person name="Ohm R."/>
            <person name="Pangilinan J."/>
            <person name="Park H.-J."/>
            <person name="Ramirez L."/>
            <person name="Alfaro M."/>
            <person name="Sun H."/>
            <person name="Tritt A."/>
            <person name="Yoshinaga Y."/>
            <person name="Zwiers L.-H."/>
            <person name="Turgeon B."/>
            <person name="Goodwin S."/>
            <person name="Spatafora J."/>
            <person name="Crous P."/>
            <person name="Grigoriev I."/>
        </authorList>
    </citation>
    <scope>NUCLEOTIDE SEQUENCE</scope>
    <source>
        <strain evidence="11">CBS 116435</strain>
    </source>
</reference>
<dbReference type="InterPro" id="IPR002524">
    <property type="entry name" value="Cation_efflux"/>
</dbReference>
<evidence type="ECO:0000256" key="4">
    <source>
        <dbReference type="ARBA" id="ARBA00022692"/>
    </source>
</evidence>
<keyword evidence="4 9" id="KW-0812">Transmembrane</keyword>
<keyword evidence="12" id="KW-1185">Reference proteome</keyword>
<evidence type="ECO:0000256" key="8">
    <source>
        <dbReference type="SAM" id="MobiDB-lite"/>
    </source>
</evidence>
<evidence type="ECO:0000256" key="3">
    <source>
        <dbReference type="ARBA" id="ARBA00022448"/>
    </source>
</evidence>
<dbReference type="Gene3D" id="1.20.1510.10">
    <property type="entry name" value="Cation efflux protein transmembrane domain"/>
    <property type="match status" value="1"/>
</dbReference>
<dbReference type="GO" id="GO:0030003">
    <property type="term" value="P:intracellular monoatomic cation homeostasis"/>
    <property type="evidence" value="ECO:0007669"/>
    <property type="project" value="UniProtKB-ARBA"/>
</dbReference>
<evidence type="ECO:0000259" key="10">
    <source>
        <dbReference type="Pfam" id="PF01545"/>
    </source>
</evidence>
<evidence type="ECO:0000313" key="12">
    <source>
        <dbReference type="Proteomes" id="UP000799441"/>
    </source>
</evidence>
<evidence type="ECO:0000313" key="11">
    <source>
        <dbReference type="EMBL" id="KAF2721815.1"/>
    </source>
</evidence>
<dbReference type="Proteomes" id="UP000799441">
    <property type="component" value="Unassembled WGS sequence"/>
</dbReference>
<dbReference type="Gene3D" id="3.30.70.1350">
    <property type="entry name" value="Cation efflux protein, cytoplasmic domain"/>
    <property type="match status" value="1"/>
</dbReference>
<comment type="caution">
    <text evidence="11">The sequence shown here is derived from an EMBL/GenBank/DDBJ whole genome shotgun (WGS) entry which is preliminary data.</text>
</comment>
<accession>A0A9P4UR84</accession>
<dbReference type="AlphaFoldDB" id="A0A9P4UR84"/>
<dbReference type="OrthoDB" id="435980at2759"/>
<feature type="compositionally biased region" description="Basic and acidic residues" evidence="8">
    <location>
        <begin position="357"/>
        <end position="384"/>
    </location>
</feature>
<dbReference type="EMBL" id="MU003787">
    <property type="protein sequence ID" value="KAF2721815.1"/>
    <property type="molecule type" value="Genomic_DNA"/>
</dbReference>
<evidence type="ECO:0000256" key="1">
    <source>
        <dbReference type="ARBA" id="ARBA00004141"/>
    </source>
</evidence>
<keyword evidence="7 9" id="KW-0472">Membrane</keyword>
<dbReference type="FunFam" id="1.20.1510.10:FF:000013">
    <property type="entry name" value="Cation efflux family protein"/>
    <property type="match status" value="1"/>
</dbReference>
<dbReference type="InterPro" id="IPR058533">
    <property type="entry name" value="Cation_efflux_TM"/>
</dbReference>
<dbReference type="GO" id="GO:0016020">
    <property type="term" value="C:membrane"/>
    <property type="evidence" value="ECO:0007669"/>
    <property type="project" value="UniProtKB-SubCell"/>
</dbReference>
<feature type="region of interest" description="Disordered" evidence="8">
    <location>
        <begin position="1"/>
        <end position="25"/>
    </location>
</feature>
<feature type="compositionally biased region" description="Basic residues" evidence="8">
    <location>
        <begin position="385"/>
        <end position="395"/>
    </location>
</feature>
<dbReference type="FunFam" id="3.30.70.1350:FF:000010">
    <property type="entry name" value="Cation efflux family protein, putative"/>
    <property type="match status" value="1"/>
</dbReference>
<keyword evidence="5 9" id="KW-1133">Transmembrane helix</keyword>
<dbReference type="InterPro" id="IPR036837">
    <property type="entry name" value="Cation_efflux_CTD_sf"/>
</dbReference>
<evidence type="ECO:0000256" key="7">
    <source>
        <dbReference type="ARBA" id="ARBA00023136"/>
    </source>
</evidence>
<dbReference type="InterPro" id="IPR050291">
    <property type="entry name" value="CDF_Transporter"/>
</dbReference>
<keyword evidence="3" id="KW-0813">Transport</keyword>
<evidence type="ECO:0000256" key="5">
    <source>
        <dbReference type="ARBA" id="ARBA00022989"/>
    </source>
</evidence>
<evidence type="ECO:0000256" key="6">
    <source>
        <dbReference type="ARBA" id="ARBA00023065"/>
    </source>
</evidence>
<comment type="subcellular location">
    <subcellularLocation>
        <location evidence="1">Membrane</location>
        <topology evidence="1">Multi-pass membrane protein</topology>
    </subcellularLocation>
</comment>
<organism evidence="11 12">
    <name type="scientific">Polychaeton citri CBS 116435</name>
    <dbReference type="NCBI Taxonomy" id="1314669"/>
    <lineage>
        <taxon>Eukaryota</taxon>
        <taxon>Fungi</taxon>
        <taxon>Dikarya</taxon>
        <taxon>Ascomycota</taxon>
        <taxon>Pezizomycotina</taxon>
        <taxon>Dothideomycetes</taxon>
        <taxon>Dothideomycetidae</taxon>
        <taxon>Capnodiales</taxon>
        <taxon>Capnodiaceae</taxon>
        <taxon>Polychaeton</taxon>
    </lineage>
</organism>
<name>A0A9P4UR84_9PEZI</name>
<gene>
    <name evidence="11" type="ORF">K431DRAFT_320081</name>
</gene>
<feature type="compositionally biased region" description="Basic residues" evidence="8">
    <location>
        <begin position="1"/>
        <end position="15"/>
    </location>
</feature>
<feature type="domain" description="Cation efflux protein transmembrane" evidence="10">
    <location>
        <begin position="35"/>
        <end position="252"/>
    </location>
</feature>